<dbReference type="GO" id="GO:0003677">
    <property type="term" value="F:DNA binding"/>
    <property type="evidence" value="ECO:0007669"/>
    <property type="project" value="InterPro"/>
</dbReference>
<dbReference type="GO" id="GO:0003887">
    <property type="term" value="F:DNA-directed DNA polymerase activity"/>
    <property type="evidence" value="ECO:0007669"/>
    <property type="project" value="UniProtKB-KW"/>
</dbReference>
<dbReference type="GO" id="GO:0009360">
    <property type="term" value="C:DNA polymerase III complex"/>
    <property type="evidence" value="ECO:0007669"/>
    <property type="project" value="TreeGrafter"/>
</dbReference>
<evidence type="ECO:0000256" key="2">
    <source>
        <dbReference type="ARBA" id="ARBA00022679"/>
    </source>
</evidence>
<dbReference type="InterPro" id="IPR005790">
    <property type="entry name" value="DNA_polIII_delta"/>
</dbReference>
<protein>
    <recommendedName>
        <fullName evidence="1">DNA-directed DNA polymerase</fullName>
        <ecNumber evidence="1">2.7.7.7</ecNumber>
    </recommendedName>
</protein>
<dbReference type="SUPFAM" id="SSF48019">
    <property type="entry name" value="post-AAA+ oligomerization domain-like"/>
    <property type="match status" value="1"/>
</dbReference>
<evidence type="ECO:0000256" key="5">
    <source>
        <dbReference type="ARBA" id="ARBA00022932"/>
    </source>
</evidence>
<comment type="similarity">
    <text evidence="6">Belongs to the DNA polymerase HolA subunit family.</text>
</comment>
<evidence type="ECO:0000256" key="1">
    <source>
        <dbReference type="ARBA" id="ARBA00012417"/>
    </source>
</evidence>
<keyword evidence="3" id="KW-0548">Nucleotidyltransferase</keyword>
<dbReference type="AlphaFoldDB" id="A0A0F9T875"/>
<evidence type="ECO:0000256" key="4">
    <source>
        <dbReference type="ARBA" id="ARBA00022705"/>
    </source>
</evidence>
<keyword evidence="5" id="KW-0239">DNA-directed DNA polymerase</keyword>
<organism evidence="8">
    <name type="scientific">marine sediment metagenome</name>
    <dbReference type="NCBI Taxonomy" id="412755"/>
    <lineage>
        <taxon>unclassified sequences</taxon>
        <taxon>metagenomes</taxon>
        <taxon>ecological metagenomes</taxon>
    </lineage>
</organism>
<evidence type="ECO:0000256" key="6">
    <source>
        <dbReference type="ARBA" id="ARBA00034754"/>
    </source>
</evidence>
<accession>A0A0F9T875</accession>
<keyword evidence="2" id="KW-0808">Transferase</keyword>
<dbReference type="EC" id="2.7.7.7" evidence="1"/>
<dbReference type="Gene3D" id="1.10.8.60">
    <property type="match status" value="1"/>
</dbReference>
<dbReference type="Gene3D" id="1.20.272.10">
    <property type="match status" value="1"/>
</dbReference>
<keyword evidence="4" id="KW-0235">DNA replication</keyword>
<reference evidence="8" key="1">
    <citation type="journal article" date="2015" name="Nature">
        <title>Complex archaea that bridge the gap between prokaryotes and eukaryotes.</title>
        <authorList>
            <person name="Spang A."/>
            <person name="Saw J.H."/>
            <person name="Jorgensen S.L."/>
            <person name="Zaremba-Niedzwiedzka K."/>
            <person name="Martijn J."/>
            <person name="Lind A.E."/>
            <person name="van Eijk R."/>
            <person name="Schleper C."/>
            <person name="Guy L."/>
            <person name="Ettema T.J."/>
        </authorList>
    </citation>
    <scope>NUCLEOTIDE SEQUENCE</scope>
</reference>
<comment type="catalytic activity">
    <reaction evidence="7">
        <text>DNA(n) + a 2'-deoxyribonucleoside 5'-triphosphate = DNA(n+1) + diphosphate</text>
        <dbReference type="Rhea" id="RHEA:22508"/>
        <dbReference type="Rhea" id="RHEA-COMP:17339"/>
        <dbReference type="Rhea" id="RHEA-COMP:17340"/>
        <dbReference type="ChEBI" id="CHEBI:33019"/>
        <dbReference type="ChEBI" id="CHEBI:61560"/>
        <dbReference type="ChEBI" id="CHEBI:173112"/>
        <dbReference type="EC" id="2.7.7.7"/>
    </reaction>
</comment>
<comment type="caution">
    <text evidence="8">The sequence shown here is derived from an EMBL/GenBank/DDBJ whole genome shotgun (WGS) entry which is preliminary data.</text>
</comment>
<evidence type="ECO:0000256" key="3">
    <source>
        <dbReference type="ARBA" id="ARBA00022695"/>
    </source>
</evidence>
<dbReference type="InterPro" id="IPR027417">
    <property type="entry name" value="P-loop_NTPase"/>
</dbReference>
<name>A0A0F9T875_9ZZZZ</name>
<dbReference type="Gene3D" id="3.40.50.300">
    <property type="entry name" value="P-loop containing nucleotide triphosphate hydrolases"/>
    <property type="match status" value="1"/>
</dbReference>
<sequence length="349" mass="37967">MAQKKAGEVEAFLSRPDFSFPVILLYGPDPGLVAERSARIAEMSGVDRDDPFAAVTLAADELEKDIGRLFDEARTVSLFGGRRLIRVRGAGAGKGLAEAVGDLAASPLEGALVIVEAGDLKKSAALRNNVERGRFAMALPCYQDEGRAIDKMIDEELGQSGLSIDREARDELRARLGANRLASRGEVRKLCLYALGAPSVTEADVRAVVGDVSADTLEETIDAAASGNVKRLPHLIDRLVSAGTATFQLHQNLLRYFQQLQTMREMVERGGEPIGRVVERRRPHFRRKAALEAALAAWPLEEITTILQRIERDILSSRKEGGLALTITQKTLLDIAVEAAHLRARGSRV</sequence>
<proteinExistence type="inferred from homology"/>
<dbReference type="SUPFAM" id="SSF52540">
    <property type="entry name" value="P-loop containing nucleoside triphosphate hydrolases"/>
    <property type="match status" value="1"/>
</dbReference>
<dbReference type="EMBL" id="LAZR01000279">
    <property type="protein sequence ID" value="KKN77405.1"/>
    <property type="molecule type" value="Genomic_DNA"/>
</dbReference>
<gene>
    <name evidence="8" type="ORF">LCGC14_0360810</name>
</gene>
<evidence type="ECO:0000313" key="8">
    <source>
        <dbReference type="EMBL" id="KKN77405.1"/>
    </source>
</evidence>
<dbReference type="PANTHER" id="PTHR34388">
    <property type="entry name" value="DNA POLYMERASE III SUBUNIT DELTA"/>
    <property type="match status" value="1"/>
</dbReference>
<dbReference type="PANTHER" id="PTHR34388:SF1">
    <property type="entry name" value="DNA POLYMERASE III SUBUNIT DELTA"/>
    <property type="match status" value="1"/>
</dbReference>
<dbReference type="InterPro" id="IPR008921">
    <property type="entry name" value="DNA_pol3_clamp-load_cplx_C"/>
</dbReference>
<dbReference type="NCBIfam" id="TIGR01128">
    <property type="entry name" value="holA"/>
    <property type="match status" value="1"/>
</dbReference>
<evidence type="ECO:0000256" key="7">
    <source>
        <dbReference type="ARBA" id="ARBA00049244"/>
    </source>
</evidence>
<dbReference type="GO" id="GO:0006261">
    <property type="term" value="P:DNA-templated DNA replication"/>
    <property type="evidence" value="ECO:0007669"/>
    <property type="project" value="TreeGrafter"/>
</dbReference>